<evidence type="ECO:0000256" key="2">
    <source>
        <dbReference type="ARBA" id="ARBA00022737"/>
    </source>
</evidence>
<dbReference type="GeneTree" id="ENSGT01020000230338"/>
<dbReference type="PROSITE" id="PS50041">
    <property type="entry name" value="C_TYPE_LECTIN_2"/>
    <property type="match status" value="1"/>
</dbReference>
<dbReference type="Proteomes" id="UP000694395">
    <property type="component" value="Chromosome 10"/>
</dbReference>
<dbReference type="CDD" id="cd00063">
    <property type="entry name" value="FN3"/>
    <property type="match status" value="7"/>
</dbReference>
<proteinExistence type="predicted"/>
<dbReference type="Gene3D" id="2.60.40.10">
    <property type="entry name" value="Immunoglobulins"/>
    <property type="match status" value="7"/>
</dbReference>
<dbReference type="Gene3D" id="1.20.5.400">
    <property type="match status" value="4"/>
</dbReference>
<feature type="domain" description="Fibronectin type-III" evidence="6">
    <location>
        <begin position="561"/>
        <end position="651"/>
    </location>
</feature>
<dbReference type="SUPFAM" id="SSF49265">
    <property type="entry name" value="Fibronectin type III"/>
    <property type="match status" value="4"/>
</dbReference>
<organism evidence="7 8">
    <name type="scientific">Oncorhynchus mykiss</name>
    <name type="common">Rainbow trout</name>
    <name type="synonym">Salmo gairdneri</name>
    <dbReference type="NCBI Taxonomy" id="8022"/>
    <lineage>
        <taxon>Eukaryota</taxon>
        <taxon>Metazoa</taxon>
        <taxon>Chordata</taxon>
        <taxon>Craniata</taxon>
        <taxon>Vertebrata</taxon>
        <taxon>Euteleostomi</taxon>
        <taxon>Actinopterygii</taxon>
        <taxon>Neopterygii</taxon>
        <taxon>Teleostei</taxon>
        <taxon>Protacanthopterygii</taxon>
        <taxon>Salmoniformes</taxon>
        <taxon>Salmonidae</taxon>
        <taxon>Salmoninae</taxon>
        <taxon>Oncorhynchus</taxon>
    </lineage>
</organism>
<dbReference type="SUPFAM" id="SSF56436">
    <property type="entry name" value="C-type lectin-like"/>
    <property type="match status" value="1"/>
</dbReference>
<feature type="domain" description="Fibronectin type-III" evidence="6">
    <location>
        <begin position="113"/>
        <end position="205"/>
    </location>
</feature>
<dbReference type="Gene3D" id="3.10.100.10">
    <property type="entry name" value="Mannose-Binding Protein A, subunit A"/>
    <property type="match status" value="1"/>
</dbReference>
<evidence type="ECO:0000259" key="5">
    <source>
        <dbReference type="PROSITE" id="PS50041"/>
    </source>
</evidence>
<name>A0A8C7SP70_ONCMY</name>
<keyword evidence="8" id="KW-1185">Reference proteome</keyword>
<dbReference type="GO" id="GO:0030246">
    <property type="term" value="F:carbohydrate binding"/>
    <property type="evidence" value="ECO:0007669"/>
    <property type="project" value="UniProtKB-KW"/>
</dbReference>
<evidence type="ECO:0000313" key="7">
    <source>
        <dbReference type="Ensembl" id="ENSOMYP00000068978.2"/>
    </source>
</evidence>
<protein>
    <submittedName>
        <fullName evidence="7">Uncharacterized protein</fullName>
    </submittedName>
</protein>
<dbReference type="InterPro" id="IPR036116">
    <property type="entry name" value="FN3_sf"/>
</dbReference>
<dbReference type="InterPro" id="IPR013783">
    <property type="entry name" value="Ig-like_fold"/>
</dbReference>
<dbReference type="PANTHER" id="PTHR46708:SF2">
    <property type="entry name" value="FIBRONECTIN TYPE-III DOMAIN-CONTAINING PROTEIN"/>
    <property type="match status" value="1"/>
</dbReference>
<dbReference type="InterPro" id="IPR050991">
    <property type="entry name" value="ECM_Regulatory_Proteins"/>
</dbReference>
<feature type="domain" description="Fibronectin type-III" evidence="6">
    <location>
        <begin position="290"/>
        <end position="380"/>
    </location>
</feature>
<feature type="domain" description="Fibronectin type-III" evidence="6">
    <location>
        <begin position="23"/>
        <end position="112"/>
    </location>
</feature>
<sequence>MATEGEDGRQSRWVSASLSTVVTPRDLKVDHLEETSFTLHWSKAEGMEKVPQRFFISNCIPGTDPLTAVTDDCHKTFSNLQPGTEYTVSVATVLSNGEQSEPVSTTICTILPAPDQLTVDSVDTTSAAVSWSQPPGLDQTQHHYQISYRCPGIKPHITTTSSHSITLSDLKPATEYSVTVCTVLENGKQSQLVLTTLTTVPTAPGQLTVDTTSATFSWSQPPGLDQTQHHYQISYHCPGTEPHYTTTSSHSITLSDLQGGTQYSVTVCTVLENGKKSRLVSTTLTTVLPAPDQLTVDSVDTTSAAVSWNQPPGLNQTQHHYQISYRCPGTEPHITTTSSHSITLSDLQCGTQYSVTVCTVLENGRQSRLVSTTLTTILPAPDQLTVDSVDTTSAAVSWSQPPGLNQTQHHYQISYRCPETEPHITTTSSHSITLSDLQCGKQYFVTVCSVLEDGKQSQLVSTTLTTILPAPDQLTVDSVDITSAAVSWNQPPGLNQTQHHYQISYRCPGTKPHITTTSSHSITLSDLQCATQYSVTVCTVLENGKQSQLVSTTLTTILPAPDQLTVDSVDTTSAAVSWSQPPGLNQTQHHYHYQISYQCPGTKPHITTTSSHSISLSDLQCGTQYSVTVCTVLENGKQSQLVSTTLTTEHVQWWKRPSRVAAVFVLLAVIIGLWDSYAAAERDQLQTIYNTLTKERDQLQNSLNTRTTERDQLQNSLNTRTTERDQLQNSLNTRTTERDQLQNSLNTRTTDRDQLQNSLNTRTTERDQLQNSLNTRTTERDQLQNSLNTRTTERDQLQNSLNTRTTERDQLQNSLNTKTTEIDKLMKRLNTITMEHDQLQKDIGSYPEGWRRFGCSCYYLSTERKSWKESRQDCLERGADLVIINSEEEQTFINGFESVTFAWIGLTDSVTEGTWKWVDGTPLTTPRYWWSGEPGGGTYQNCGEIYYISSGQGVWRDLGCSFSQEWICEK</sequence>
<keyword evidence="1" id="KW-0430">Lectin</keyword>
<accession>A0A8C7SP70</accession>
<reference evidence="7" key="2">
    <citation type="submission" date="2025-08" db="UniProtKB">
        <authorList>
            <consortium name="Ensembl"/>
        </authorList>
    </citation>
    <scope>IDENTIFICATION</scope>
</reference>
<dbReference type="InterPro" id="IPR018378">
    <property type="entry name" value="C-type_lectin_CS"/>
</dbReference>
<dbReference type="InterPro" id="IPR033989">
    <property type="entry name" value="CD209-like_CTLD"/>
</dbReference>
<dbReference type="AlphaFoldDB" id="A0A8C7SP70"/>
<evidence type="ECO:0000256" key="4">
    <source>
        <dbReference type="SAM" id="MobiDB-lite"/>
    </source>
</evidence>
<feature type="region of interest" description="Disordered" evidence="4">
    <location>
        <begin position="701"/>
        <end position="810"/>
    </location>
</feature>
<evidence type="ECO:0000259" key="6">
    <source>
        <dbReference type="PROSITE" id="PS50853"/>
    </source>
</evidence>
<dbReference type="PROSITE" id="PS50853">
    <property type="entry name" value="FN3"/>
    <property type="match status" value="6"/>
</dbReference>
<dbReference type="Pfam" id="PF00041">
    <property type="entry name" value="fn3"/>
    <property type="match status" value="7"/>
</dbReference>
<dbReference type="InterPro" id="IPR016186">
    <property type="entry name" value="C-type_lectin-like/link_sf"/>
</dbReference>
<dbReference type="PANTHER" id="PTHR46708">
    <property type="entry name" value="TENASCIN"/>
    <property type="match status" value="1"/>
</dbReference>
<evidence type="ECO:0000256" key="1">
    <source>
        <dbReference type="ARBA" id="ARBA00022734"/>
    </source>
</evidence>
<dbReference type="InterPro" id="IPR001304">
    <property type="entry name" value="C-type_lectin-like"/>
</dbReference>
<dbReference type="Pfam" id="PF00059">
    <property type="entry name" value="Lectin_C"/>
    <property type="match status" value="1"/>
</dbReference>
<dbReference type="SMART" id="SM00034">
    <property type="entry name" value="CLECT"/>
    <property type="match status" value="1"/>
</dbReference>
<dbReference type="Ensembl" id="ENSOMYT00000075151.2">
    <property type="protein sequence ID" value="ENSOMYP00000068978.2"/>
    <property type="gene ID" value="ENSOMYG00000032005.2"/>
</dbReference>
<feature type="domain" description="Fibronectin type-III" evidence="6">
    <location>
        <begin position="470"/>
        <end position="560"/>
    </location>
</feature>
<feature type="domain" description="Fibronectin type-III" evidence="6">
    <location>
        <begin position="381"/>
        <end position="469"/>
    </location>
</feature>
<keyword evidence="3" id="KW-1015">Disulfide bond</keyword>
<dbReference type="InterPro" id="IPR003961">
    <property type="entry name" value="FN3_dom"/>
</dbReference>
<feature type="domain" description="C-type lectin" evidence="5">
    <location>
        <begin position="853"/>
        <end position="969"/>
    </location>
</feature>
<dbReference type="CDD" id="cd03590">
    <property type="entry name" value="CLECT_DC-SIGN_like"/>
    <property type="match status" value="1"/>
</dbReference>
<reference evidence="7" key="1">
    <citation type="submission" date="2020-07" db="EMBL/GenBank/DDBJ databases">
        <title>A long reads based de novo assembly of the rainbow trout Arlee double haploid line genome.</title>
        <authorList>
            <person name="Gao G."/>
            <person name="Palti Y."/>
        </authorList>
    </citation>
    <scope>NUCLEOTIDE SEQUENCE [LARGE SCALE GENOMIC DNA]</scope>
</reference>
<dbReference type="InterPro" id="IPR016187">
    <property type="entry name" value="CTDL_fold"/>
</dbReference>
<keyword evidence="2" id="KW-0677">Repeat</keyword>
<evidence type="ECO:0000313" key="8">
    <source>
        <dbReference type="Proteomes" id="UP000694395"/>
    </source>
</evidence>
<dbReference type="PROSITE" id="PS00615">
    <property type="entry name" value="C_TYPE_LECTIN_1"/>
    <property type="match status" value="1"/>
</dbReference>
<evidence type="ECO:0000256" key="3">
    <source>
        <dbReference type="ARBA" id="ARBA00023157"/>
    </source>
</evidence>
<dbReference type="SMART" id="SM00060">
    <property type="entry name" value="FN3"/>
    <property type="match status" value="7"/>
</dbReference>
<reference evidence="7" key="3">
    <citation type="submission" date="2025-09" db="UniProtKB">
        <authorList>
            <consortium name="Ensembl"/>
        </authorList>
    </citation>
    <scope>IDENTIFICATION</scope>
</reference>